<feature type="transmembrane region" description="Helical" evidence="1">
    <location>
        <begin position="16"/>
        <end position="36"/>
    </location>
</feature>
<sequence>MAVTVLVRFAREDGVAVFWPLEGGAAVAAAALLVVARSRLAGKAAV</sequence>
<reference evidence="2 3" key="1">
    <citation type="journal article" date="2014" name="Genome Announc.">
        <title>Draft Genome Sequence of the Antitrypanosomally Active Sponge-Associated Bacterium Actinokineospora sp. Strain EG49.</title>
        <authorList>
            <person name="Harjes J."/>
            <person name="Ryu T."/>
            <person name="Abdelmohsen U.R."/>
            <person name="Moitinho-Silva L."/>
            <person name="Horn H."/>
            <person name="Ravasi T."/>
            <person name="Hentschel U."/>
        </authorList>
    </citation>
    <scope>NUCLEOTIDE SEQUENCE [LARGE SCALE GENOMIC DNA]</scope>
    <source>
        <strain evidence="2 3">EG49</strain>
    </source>
</reference>
<evidence type="ECO:0000313" key="3">
    <source>
        <dbReference type="Proteomes" id="UP000019277"/>
    </source>
</evidence>
<dbReference type="Proteomes" id="UP000019277">
    <property type="component" value="Unassembled WGS sequence"/>
</dbReference>
<keyword evidence="1" id="KW-0472">Membrane</keyword>
<keyword evidence="1" id="KW-0812">Transmembrane</keyword>
<organism evidence="2 3">
    <name type="scientific">Actinokineospora spheciospongiae</name>
    <dbReference type="NCBI Taxonomy" id="909613"/>
    <lineage>
        <taxon>Bacteria</taxon>
        <taxon>Bacillati</taxon>
        <taxon>Actinomycetota</taxon>
        <taxon>Actinomycetes</taxon>
        <taxon>Pseudonocardiales</taxon>
        <taxon>Pseudonocardiaceae</taxon>
        <taxon>Actinokineospora</taxon>
    </lineage>
</organism>
<gene>
    <name evidence="2" type="ORF">UO65_3739</name>
</gene>
<dbReference type="AlphaFoldDB" id="W7IX18"/>
<dbReference type="EMBL" id="AYXG01000136">
    <property type="protein sequence ID" value="EWC61006.1"/>
    <property type="molecule type" value="Genomic_DNA"/>
</dbReference>
<accession>W7IX18</accession>
<evidence type="ECO:0000313" key="2">
    <source>
        <dbReference type="EMBL" id="EWC61006.1"/>
    </source>
</evidence>
<evidence type="ECO:0000256" key="1">
    <source>
        <dbReference type="SAM" id="Phobius"/>
    </source>
</evidence>
<keyword evidence="3" id="KW-1185">Reference proteome</keyword>
<protein>
    <submittedName>
        <fullName evidence="2">Uncharacterized protein</fullName>
    </submittedName>
</protein>
<proteinExistence type="predicted"/>
<name>W7IX18_9PSEU</name>
<comment type="caution">
    <text evidence="2">The sequence shown here is derived from an EMBL/GenBank/DDBJ whole genome shotgun (WGS) entry which is preliminary data.</text>
</comment>
<keyword evidence="1" id="KW-1133">Transmembrane helix</keyword>